<name>A0ABP8ZQ03_9FLAO</name>
<proteinExistence type="predicted"/>
<dbReference type="RefSeq" id="WP_264543806.1">
    <property type="nucleotide sequence ID" value="NZ_BAABIP010000007.1"/>
</dbReference>
<evidence type="ECO:0000313" key="2">
    <source>
        <dbReference type="Proteomes" id="UP001500141"/>
    </source>
</evidence>
<protein>
    <recommendedName>
        <fullName evidence="3">ApeA N-terminal domain-containing protein</fullName>
    </recommendedName>
</protein>
<dbReference type="Proteomes" id="UP001500141">
    <property type="component" value="Unassembled WGS sequence"/>
</dbReference>
<evidence type="ECO:0008006" key="3">
    <source>
        <dbReference type="Google" id="ProtNLM"/>
    </source>
</evidence>
<dbReference type="EMBL" id="BAABIP010000007">
    <property type="protein sequence ID" value="GAA4762871.1"/>
    <property type="molecule type" value="Genomic_DNA"/>
</dbReference>
<sequence>MSISTKQIKNDKNFEIELKFIDNISSKEKIKVELIEDKEIEAFLIKEKEKFQLKINARFLEDEDDTTKLSFVYNDVIYETKKLGSTSKQTDLKIDNSVSSETTIELNRFQSESFKQYGLYKTFFKIELKNINTFHKEFETVTHQRQGREYFYDCIRINLNGKDYDVTQLKYNNKGFYVFECLQEQNYDEFSDVCFSIQQAIGFINKLMVGGEKFTFDDVGNCYYSNYIRPTLKGMYSPIITNPYSYPDIENDIAEFYLKKLTRITLTNFSNLVYKIHTEPEFSVAILVILEATSIRSLLIIPSSFAVIIEQLSKHLSIEETGLEKPINDATLTVKIVNELHKVIDDNAETLSETNLLKLKRRLNEVNKPINKEHLTNNEKLTRPFEQLGICLTLHDIAIIKHRNDLLHGNILLDTEEIKEEENTELYLSYVSAKLFTLISKLILKSIGYEGYVYNQAKYLEKHMKIKTNEEYFEKI</sequence>
<gene>
    <name evidence="1" type="ORF">GCM10023230_10340</name>
</gene>
<organism evidence="1 2">
    <name type="scientific">Flavobacterium hankyongi</name>
    <dbReference type="NCBI Taxonomy" id="1176532"/>
    <lineage>
        <taxon>Bacteria</taxon>
        <taxon>Pseudomonadati</taxon>
        <taxon>Bacteroidota</taxon>
        <taxon>Flavobacteriia</taxon>
        <taxon>Flavobacteriales</taxon>
        <taxon>Flavobacteriaceae</taxon>
        <taxon>Flavobacterium</taxon>
    </lineage>
</organism>
<accession>A0ABP8ZQ03</accession>
<keyword evidence="2" id="KW-1185">Reference proteome</keyword>
<comment type="caution">
    <text evidence="1">The sequence shown here is derived from an EMBL/GenBank/DDBJ whole genome shotgun (WGS) entry which is preliminary data.</text>
</comment>
<reference evidence="2" key="1">
    <citation type="journal article" date="2019" name="Int. J. Syst. Evol. Microbiol.">
        <title>The Global Catalogue of Microorganisms (GCM) 10K type strain sequencing project: providing services to taxonomists for standard genome sequencing and annotation.</title>
        <authorList>
            <consortium name="The Broad Institute Genomics Platform"/>
            <consortium name="The Broad Institute Genome Sequencing Center for Infectious Disease"/>
            <person name="Wu L."/>
            <person name="Ma J."/>
        </authorList>
    </citation>
    <scope>NUCLEOTIDE SEQUENCE [LARGE SCALE GENOMIC DNA]</scope>
    <source>
        <strain evidence="2">JCM 18198</strain>
    </source>
</reference>
<evidence type="ECO:0000313" key="1">
    <source>
        <dbReference type="EMBL" id="GAA4762871.1"/>
    </source>
</evidence>